<sequence>MKTLHSLAAACCLALAGCVSVPDRGGPAIGDLPATAEAAALAAQQAREQRVRALPVLAFSGRVALSNGRNGGTGRIEWQQSGDRYEVTLSAPVSRQSWRLAGDASSATIDGIQGGPRSDSDVERLLRDATGLDIPVGALAAWAGGARADEATFGPARLAFTGDGRLARIEQDGWTIDYLGWREEHPGEGQPGDGQPPLQLPDRINAARGEAKVRLAIDAWSWAPDSP</sequence>
<dbReference type="Proteomes" id="UP001501727">
    <property type="component" value="Unassembled WGS sequence"/>
</dbReference>
<dbReference type="Pfam" id="PF03550">
    <property type="entry name" value="LolB"/>
    <property type="match status" value="1"/>
</dbReference>
<evidence type="ECO:0000313" key="14">
    <source>
        <dbReference type="EMBL" id="GAA3917230.1"/>
    </source>
</evidence>
<evidence type="ECO:0000256" key="11">
    <source>
        <dbReference type="ARBA" id="ARBA00023237"/>
    </source>
</evidence>
<evidence type="ECO:0000256" key="2">
    <source>
        <dbReference type="ARBA" id="ARBA00009696"/>
    </source>
</evidence>
<name>A0ABP7M8M8_9GAMM</name>
<comment type="caution">
    <text evidence="14">The sequence shown here is derived from an EMBL/GenBank/DDBJ whole genome shotgun (WGS) entry which is preliminary data.</text>
</comment>
<keyword evidence="15" id="KW-1185">Reference proteome</keyword>
<evidence type="ECO:0000256" key="1">
    <source>
        <dbReference type="ARBA" id="ARBA00004459"/>
    </source>
</evidence>
<dbReference type="SUPFAM" id="SSF89392">
    <property type="entry name" value="Prokaryotic lipoproteins and lipoprotein localization factors"/>
    <property type="match status" value="1"/>
</dbReference>
<keyword evidence="10 13" id="KW-0143">Chaperone</keyword>
<evidence type="ECO:0000256" key="9">
    <source>
        <dbReference type="ARBA" id="ARBA00023139"/>
    </source>
</evidence>
<reference evidence="15" key="1">
    <citation type="journal article" date="2019" name="Int. J. Syst. Evol. Microbiol.">
        <title>The Global Catalogue of Microorganisms (GCM) 10K type strain sequencing project: providing services to taxonomists for standard genome sequencing and annotation.</title>
        <authorList>
            <consortium name="The Broad Institute Genomics Platform"/>
            <consortium name="The Broad Institute Genome Sequencing Center for Infectious Disease"/>
            <person name="Wu L."/>
            <person name="Ma J."/>
        </authorList>
    </citation>
    <scope>NUCLEOTIDE SEQUENCE [LARGE SCALE GENOMIC DNA]</scope>
    <source>
        <strain evidence="15">JCM 16916</strain>
    </source>
</reference>
<evidence type="ECO:0000256" key="6">
    <source>
        <dbReference type="ARBA" id="ARBA00022729"/>
    </source>
</evidence>
<dbReference type="CDD" id="cd16326">
    <property type="entry name" value="LolB"/>
    <property type="match status" value="1"/>
</dbReference>
<evidence type="ECO:0000313" key="15">
    <source>
        <dbReference type="Proteomes" id="UP001501727"/>
    </source>
</evidence>
<keyword evidence="6 13" id="KW-0732">Signal</keyword>
<dbReference type="InterPro" id="IPR004565">
    <property type="entry name" value="OM_lipoprot_LolB"/>
</dbReference>
<protein>
    <recommendedName>
        <fullName evidence="4 13">Outer-membrane lipoprotein LolB</fullName>
    </recommendedName>
</protein>
<accession>A0ABP7M8M8</accession>
<keyword evidence="7 13" id="KW-0653">Protein transport</keyword>
<evidence type="ECO:0000256" key="12">
    <source>
        <dbReference type="ARBA" id="ARBA00023288"/>
    </source>
</evidence>
<dbReference type="Gene3D" id="2.50.20.10">
    <property type="entry name" value="Lipoprotein localisation LolA/LolB/LppX"/>
    <property type="match status" value="1"/>
</dbReference>
<evidence type="ECO:0000256" key="8">
    <source>
        <dbReference type="ARBA" id="ARBA00023136"/>
    </source>
</evidence>
<comment type="similarity">
    <text evidence="2 13">Belongs to the LolB family.</text>
</comment>
<evidence type="ECO:0000256" key="10">
    <source>
        <dbReference type="ARBA" id="ARBA00023186"/>
    </source>
</evidence>
<evidence type="ECO:0000256" key="7">
    <source>
        <dbReference type="ARBA" id="ARBA00022927"/>
    </source>
</evidence>
<dbReference type="RefSeq" id="WP_344758662.1">
    <property type="nucleotide sequence ID" value="NZ_BAAAZU010000003.1"/>
</dbReference>
<dbReference type="HAMAP" id="MF_00233">
    <property type="entry name" value="LolB"/>
    <property type="match status" value="1"/>
</dbReference>
<keyword evidence="9 13" id="KW-0564">Palmitate</keyword>
<comment type="function">
    <text evidence="13">Plays a critical role in the incorporation of lipoproteins in the outer membrane after they are released by the LolA protein.</text>
</comment>
<keyword evidence="5 13" id="KW-0813">Transport</keyword>
<dbReference type="NCBIfam" id="TIGR00548">
    <property type="entry name" value="lolB"/>
    <property type="match status" value="1"/>
</dbReference>
<dbReference type="EMBL" id="BAAAZU010000003">
    <property type="protein sequence ID" value="GAA3917230.1"/>
    <property type="molecule type" value="Genomic_DNA"/>
</dbReference>
<evidence type="ECO:0000256" key="4">
    <source>
        <dbReference type="ARBA" id="ARBA00016202"/>
    </source>
</evidence>
<evidence type="ECO:0000256" key="3">
    <source>
        <dbReference type="ARBA" id="ARBA00011245"/>
    </source>
</evidence>
<organism evidence="14 15">
    <name type="scientific">Luteimonas lutimaris</name>
    <dbReference type="NCBI Taxonomy" id="698645"/>
    <lineage>
        <taxon>Bacteria</taxon>
        <taxon>Pseudomonadati</taxon>
        <taxon>Pseudomonadota</taxon>
        <taxon>Gammaproteobacteria</taxon>
        <taxon>Lysobacterales</taxon>
        <taxon>Lysobacteraceae</taxon>
        <taxon>Luteimonas</taxon>
    </lineage>
</organism>
<keyword evidence="11 13" id="KW-0998">Cell outer membrane</keyword>
<dbReference type="PROSITE" id="PS51257">
    <property type="entry name" value="PROKAR_LIPOPROTEIN"/>
    <property type="match status" value="1"/>
</dbReference>
<comment type="subunit">
    <text evidence="3 13">Monomer.</text>
</comment>
<gene>
    <name evidence="13 14" type="primary">lolB</name>
    <name evidence="14" type="ORF">GCM10022229_08270</name>
</gene>
<comment type="subcellular location">
    <subcellularLocation>
        <location evidence="1 13">Cell outer membrane</location>
        <topology evidence="1 13">Lipid-anchor</topology>
    </subcellularLocation>
</comment>
<evidence type="ECO:0000256" key="5">
    <source>
        <dbReference type="ARBA" id="ARBA00022448"/>
    </source>
</evidence>
<proteinExistence type="inferred from homology"/>
<dbReference type="InterPro" id="IPR029046">
    <property type="entry name" value="LolA/LolB/LppX"/>
</dbReference>
<keyword evidence="12 13" id="KW-0449">Lipoprotein</keyword>
<evidence type="ECO:0000256" key="13">
    <source>
        <dbReference type="HAMAP-Rule" id="MF_00233"/>
    </source>
</evidence>
<keyword evidence="8 13" id="KW-0472">Membrane</keyword>